<protein>
    <recommendedName>
        <fullName evidence="1">ZAD domain-containing protein</fullName>
    </recommendedName>
</protein>
<feature type="domain" description="ZAD" evidence="1">
    <location>
        <begin position="8"/>
        <end position="75"/>
    </location>
</feature>
<proteinExistence type="predicted"/>
<feature type="domain" description="ZAD" evidence="1">
    <location>
        <begin position="98"/>
        <end position="126"/>
    </location>
</feature>
<dbReference type="EMBL" id="JAPWTK010000493">
    <property type="protein sequence ID" value="KAJ8939363.1"/>
    <property type="molecule type" value="Genomic_DNA"/>
</dbReference>
<sequence length="199" mass="23007">MSPNRGRTCELCYKTSNDFQVIGEITREILDVLLLKIDNPSNNELVICASCEDNVHKFFEFKSVCLYTEDRMVPLIRTMDNMKLNVVEDLKSTPDPKICLSCRTSLENYYRFMTKCLVSQINRTECHSLEECFNIKSEELIIKMDEDVCDRDENSTENPDINSYECKPNSKTSHVTIKQGSYQGISKIKVEHPDGRRVN</sequence>
<dbReference type="InterPro" id="IPR012934">
    <property type="entry name" value="Znf_AD"/>
</dbReference>
<accession>A0AAV8XMU9</accession>
<comment type="caution">
    <text evidence="2">The sequence shown here is derived from an EMBL/GenBank/DDBJ whole genome shotgun (WGS) entry which is preliminary data.</text>
</comment>
<dbReference type="AlphaFoldDB" id="A0AAV8XMU9"/>
<organism evidence="2 3">
    <name type="scientific">Aromia moschata</name>
    <dbReference type="NCBI Taxonomy" id="1265417"/>
    <lineage>
        <taxon>Eukaryota</taxon>
        <taxon>Metazoa</taxon>
        <taxon>Ecdysozoa</taxon>
        <taxon>Arthropoda</taxon>
        <taxon>Hexapoda</taxon>
        <taxon>Insecta</taxon>
        <taxon>Pterygota</taxon>
        <taxon>Neoptera</taxon>
        <taxon>Endopterygota</taxon>
        <taxon>Coleoptera</taxon>
        <taxon>Polyphaga</taxon>
        <taxon>Cucujiformia</taxon>
        <taxon>Chrysomeloidea</taxon>
        <taxon>Cerambycidae</taxon>
        <taxon>Cerambycinae</taxon>
        <taxon>Callichromatini</taxon>
        <taxon>Aromia</taxon>
    </lineage>
</organism>
<keyword evidence="3" id="KW-1185">Reference proteome</keyword>
<name>A0AAV8XMU9_9CUCU</name>
<dbReference type="GO" id="GO:0005634">
    <property type="term" value="C:nucleus"/>
    <property type="evidence" value="ECO:0007669"/>
    <property type="project" value="InterPro"/>
</dbReference>
<evidence type="ECO:0000313" key="3">
    <source>
        <dbReference type="Proteomes" id="UP001162162"/>
    </source>
</evidence>
<gene>
    <name evidence="2" type="ORF">NQ318_012044</name>
</gene>
<evidence type="ECO:0000313" key="2">
    <source>
        <dbReference type="EMBL" id="KAJ8939363.1"/>
    </source>
</evidence>
<reference evidence="2" key="1">
    <citation type="journal article" date="2023" name="Insect Mol. Biol.">
        <title>Genome sequencing provides insights into the evolution of gene families encoding plant cell wall-degrading enzymes in longhorned beetles.</title>
        <authorList>
            <person name="Shin N.R."/>
            <person name="Okamura Y."/>
            <person name="Kirsch R."/>
            <person name="Pauchet Y."/>
        </authorList>
    </citation>
    <scope>NUCLEOTIDE SEQUENCE</scope>
    <source>
        <strain evidence="2">AMC_N1</strain>
    </source>
</reference>
<dbReference type="Proteomes" id="UP001162162">
    <property type="component" value="Unassembled WGS sequence"/>
</dbReference>
<dbReference type="SMART" id="SM00868">
    <property type="entry name" value="zf-AD"/>
    <property type="match status" value="2"/>
</dbReference>
<evidence type="ECO:0000259" key="1">
    <source>
        <dbReference type="SMART" id="SM00868"/>
    </source>
</evidence>
<dbReference type="GO" id="GO:0008270">
    <property type="term" value="F:zinc ion binding"/>
    <property type="evidence" value="ECO:0007669"/>
    <property type="project" value="InterPro"/>
</dbReference>